<name>W6AX63_9MOLU</name>
<evidence type="ECO:0000313" key="2">
    <source>
        <dbReference type="Proteomes" id="UP000019260"/>
    </source>
</evidence>
<keyword evidence="2" id="KW-1185">Reference proteome</keyword>
<organism evidence="1 2">
    <name type="scientific">Spiroplasma mirum ATCC 29335</name>
    <dbReference type="NCBI Taxonomy" id="838561"/>
    <lineage>
        <taxon>Bacteria</taxon>
        <taxon>Bacillati</taxon>
        <taxon>Mycoplasmatota</taxon>
        <taxon>Mollicutes</taxon>
        <taxon>Entomoplasmatales</taxon>
        <taxon>Spiroplasmataceae</taxon>
        <taxon>Spiroplasma</taxon>
    </lineage>
</organism>
<dbReference type="KEGG" id="smia:P344_05035"/>
<dbReference type="STRING" id="838561.P344_05035"/>
<dbReference type="Proteomes" id="UP000019260">
    <property type="component" value="Chromosome"/>
</dbReference>
<dbReference type="AlphaFoldDB" id="W6AX63"/>
<accession>W6AX63</accession>
<proteinExistence type="predicted"/>
<gene>
    <name evidence="1" type="ORF">P344_05035</name>
</gene>
<protein>
    <submittedName>
        <fullName evidence="1">Uncharacterized protein</fullName>
    </submittedName>
</protein>
<reference evidence="1 2" key="1">
    <citation type="submission" date="2013-09" db="EMBL/GenBank/DDBJ databases">
        <title>Complete genome sequence of Spiroplasma mirum suckling mouse cataract agent.</title>
        <authorList>
            <person name="Landry C.A."/>
            <person name="Bastian F.O."/>
            <person name="Thune R.L."/>
        </authorList>
    </citation>
    <scope>NUCLEOTIDE SEQUENCE [LARGE SCALE GENOMIC DNA]</scope>
    <source>
        <strain evidence="1 2">SMCA</strain>
    </source>
</reference>
<dbReference type="EMBL" id="CP006720">
    <property type="protein sequence ID" value="AHI58329.1"/>
    <property type="molecule type" value="Genomic_DNA"/>
</dbReference>
<evidence type="ECO:0000313" key="1">
    <source>
        <dbReference type="EMBL" id="AHI58329.1"/>
    </source>
</evidence>
<dbReference type="HOGENOM" id="CLU_3103998_0_0_14"/>
<sequence>MKNDAKYPEFFDFVFSDFEDDKLITIWEKCQRDSVSDDPNNILSIFFYPKC</sequence>